<evidence type="ECO:0000313" key="5">
    <source>
        <dbReference type="Proteomes" id="UP000799439"/>
    </source>
</evidence>
<dbReference type="PANTHER" id="PTHR36681">
    <property type="entry name" value="NUCLEAR GTPASE, GERMINAL CENTER-ASSOCIATED, TANDEM DUPLICATE 3"/>
    <property type="match status" value="1"/>
</dbReference>
<feature type="domain" description="DUF7605" evidence="3">
    <location>
        <begin position="609"/>
        <end position="764"/>
    </location>
</feature>
<dbReference type="Pfam" id="PF24564">
    <property type="entry name" value="DUF7605"/>
    <property type="match status" value="1"/>
</dbReference>
<feature type="domain" description="Dynamin N-terminal" evidence="2">
    <location>
        <begin position="118"/>
        <end position="396"/>
    </location>
</feature>
<gene>
    <name evidence="4" type="ORF">K461DRAFT_265604</name>
</gene>
<dbReference type="PANTHER" id="PTHR36681:SF3">
    <property type="entry name" value="NUCLEAR GTPASE, GERMINAL CENTER-ASSOCIATED, TANDEM DUPLICATE 3"/>
    <property type="match status" value="1"/>
</dbReference>
<evidence type="ECO:0008006" key="6">
    <source>
        <dbReference type="Google" id="ProtNLM"/>
    </source>
</evidence>
<dbReference type="Pfam" id="PF00350">
    <property type="entry name" value="Dynamin_N"/>
    <property type="match status" value="1"/>
</dbReference>
<accession>A0A9P4MKE1</accession>
<dbReference type="AlphaFoldDB" id="A0A9P4MKE1"/>
<evidence type="ECO:0000256" key="1">
    <source>
        <dbReference type="SAM" id="MobiDB-lite"/>
    </source>
</evidence>
<dbReference type="SUPFAM" id="SSF52540">
    <property type="entry name" value="P-loop containing nucleoside triphosphate hydrolases"/>
    <property type="match status" value="1"/>
</dbReference>
<dbReference type="InterPro" id="IPR045063">
    <property type="entry name" value="Dynamin_N"/>
</dbReference>
<dbReference type="Gene3D" id="3.40.50.300">
    <property type="entry name" value="P-loop containing nucleotide triphosphate hydrolases"/>
    <property type="match status" value="1"/>
</dbReference>
<dbReference type="InterPro" id="IPR027417">
    <property type="entry name" value="P-loop_NTPase"/>
</dbReference>
<reference evidence="4" key="1">
    <citation type="journal article" date="2020" name="Stud. Mycol.">
        <title>101 Dothideomycetes genomes: a test case for predicting lifestyles and emergence of pathogens.</title>
        <authorList>
            <person name="Haridas S."/>
            <person name="Albert R."/>
            <person name="Binder M."/>
            <person name="Bloem J."/>
            <person name="Labutti K."/>
            <person name="Salamov A."/>
            <person name="Andreopoulos B."/>
            <person name="Baker S."/>
            <person name="Barry K."/>
            <person name="Bills G."/>
            <person name="Bluhm B."/>
            <person name="Cannon C."/>
            <person name="Castanera R."/>
            <person name="Culley D."/>
            <person name="Daum C."/>
            <person name="Ezra D."/>
            <person name="Gonzalez J."/>
            <person name="Henrissat B."/>
            <person name="Kuo A."/>
            <person name="Liang C."/>
            <person name="Lipzen A."/>
            <person name="Lutzoni F."/>
            <person name="Magnuson J."/>
            <person name="Mondo S."/>
            <person name="Nolan M."/>
            <person name="Ohm R."/>
            <person name="Pangilinan J."/>
            <person name="Park H.-J."/>
            <person name="Ramirez L."/>
            <person name="Alfaro M."/>
            <person name="Sun H."/>
            <person name="Tritt A."/>
            <person name="Yoshinaga Y."/>
            <person name="Zwiers L.-H."/>
            <person name="Turgeon B."/>
            <person name="Goodwin S."/>
            <person name="Spatafora J."/>
            <person name="Crous P."/>
            <person name="Grigoriev I."/>
        </authorList>
    </citation>
    <scope>NUCLEOTIDE SEQUENCE</scope>
    <source>
        <strain evidence="4">CBS 260.36</strain>
    </source>
</reference>
<dbReference type="OrthoDB" id="5427350at2759"/>
<sequence>MAAEKSTARSPSPGLSVSQEAPVAKMQRMVDNARCNFFREPVEIYHPSDKYQYRIHEALPNVPYFHPKTGKALDSIDIAASILADALTTTPGRDRELNALVDEFLEHRNVNFGETVRVAVVGDTGAGKSSFINAFLEHAELAAEGDSGSSCTQVVTEYVDDPASSTRYHAQVFLKPKDVVDEEIRDCFMDYIKYGVEDEQNDADEHEQAQLDEDEGLKTAKLKTAEDFLTQLFAQNSSFASEEALSTYMHALRPDQYAEKISKLQAVCERELRRRLSDPTKRIIDFKSSDLADITAKLREYSEHNPGWSGYWPIVETVRFSIDSPVLRSGFQIADCAGLSDTNMARRSATLRYLRSCSIIIVLATSDRIVTHPSTQSYLRTHIAQLDESRVILVPTKSDLIRQTPRGISMEERLRIDALDKELKRAANALLRAEAGTIEYQEAVVAEKKAEARLTGQRSLARSAAIIRSFQQKPVFGSRRTISKLRVIPVSSEVQTRYVNGIGAREPICLTPAEAGIATTRAVIAGMALSGRLHAIARHADVKMEHTVNKLQMAVNKTPSERIDSLLALVDRPLETSMSNFASYLTSLRQAFKSTVADPTTFQVLNDDSAWPQHVQQTVNGWKGKFNNARTLNAFARHLGVYKPSKHPVEYNWNLTLLSVPREDIFAMADALQDKLQTVKMEVRSDVFRSIETLREDLRGNGDVGGHSMGPFWANFEIHKASFSAALDSGLNKLVNDIRKEFDSLSSAIDVNPFNDSMEKIYRVIPKIKASGPPRKGYGVSMQRYDYLCRMVKRFKPGSPFFALKQSLEEGFEDVLKHHLQDLSQIIARPFDEFRQDLKLKFGFDKADCLTPEIRETFRDAVDAVMPEYRSTIKEALQYVREVGAWYNTMEKEEQQARSENVRFEEQQSQTGAE</sequence>
<evidence type="ECO:0000313" key="4">
    <source>
        <dbReference type="EMBL" id="KAF2156178.1"/>
    </source>
</evidence>
<feature type="compositionally biased region" description="Polar residues" evidence="1">
    <location>
        <begin position="8"/>
        <end position="19"/>
    </location>
</feature>
<dbReference type="Proteomes" id="UP000799439">
    <property type="component" value="Unassembled WGS sequence"/>
</dbReference>
<organism evidence="4 5">
    <name type="scientific">Myriangium duriaei CBS 260.36</name>
    <dbReference type="NCBI Taxonomy" id="1168546"/>
    <lineage>
        <taxon>Eukaryota</taxon>
        <taxon>Fungi</taxon>
        <taxon>Dikarya</taxon>
        <taxon>Ascomycota</taxon>
        <taxon>Pezizomycotina</taxon>
        <taxon>Dothideomycetes</taxon>
        <taxon>Dothideomycetidae</taxon>
        <taxon>Myriangiales</taxon>
        <taxon>Myriangiaceae</taxon>
        <taxon>Myriangium</taxon>
    </lineage>
</organism>
<keyword evidence="5" id="KW-1185">Reference proteome</keyword>
<feature type="region of interest" description="Disordered" evidence="1">
    <location>
        <begin position="1"/>
        <end position="20"/>
    </location>
</feature>
<protein>
    <recommendedName>
        <fullName evidence="6">G domain-containing protein</fullName>
    </recommendedName>
</protein>
<evidence type="ECO:0000259" key="2">
    <source>
        <dbReference type="Pfam" id="PF00350"/>
    </source>
</evidence>
<name>A0A9P4MKE1_9PEZI</name>
<evidence type="ECO:0000259" key="3">
    <source>
        <dbReference type="Pfam" id="PF24564"/>
    </source>
</evidence>
<comment type="caution">
    <text evidence="4">The sequence shown here is derived from an EMBL/GenBank/DDBJ whole genome shotgun (WGS) entry which is preliminary data.</text>
</comment>
<dbReference type="InterPro" id="IPR056024">
    <property type="entry name" value="DUF7605"/>
</dbReference>
<proteinExistence type="predicted"/>
<dbReference type="EMBL" id="ML996082">
    <property type="protein sequence ID" value="KAF2156178.1"/>
    <property type="molecule type" value="Genomic_DNA"/>
</dbReference>